<dbReference type="Proteomes" id="UP001161247">
    <property type="component" value="Chromosome 4"/>
</dbReference>
<protein>
    <submittedName>
        <fullName evidence="2">OLC1v1001643C1</fullName>
    </submittedName>
</protein>
<evidence type="ECO:0000313" key="3">
    <source>
        <dbReference type="Proteomes" id="UP001161247"/>
    </source>
</evidence>
<name>A0AAV1D965_OLDCO</name>
<reference evidence="2" key="1">
    <citation type="submission" date="2023-03" db="EMBL/GenBank/DDBJ databases">
        <authorList>
            <person name="Julca I."/>
        </authorList>
    </citation>
    <scope>NUCLEOTIDE SEQUENCE</scope>
</reference>
<feature type="region of interest" description="Disordered" evidence="1">
    <location>
        <begin position="1"/>
        <end position="37"/>
    </location>
</feature>
<dbReference type="EMBL" id="OX459121">
    <property type="protein sequence ID" value="CAI9103197.1"/>
    <property type="molecule type" value="Genomic_DNA"/>
</dbReference>
<proteinExistence type="predicted"/>
<evidence type="ECO:0000256" key="1">
    <source>
        <dbReference type="SAM" id="MobiDB-lite"/>
    </source>
</evidence>
<accession>A0AAV1D965</accession>
<evidence type="ECO:0000313" key="2">
    <source>
        <dbReference type="EMBL" id="CAI9103197.1"/>
    </source>
</evidence>
<dbReference type="AlphaFoldDB" id="A0AAV1D965"/>
<gene>
    <name evidence="2" type="ORF">OLC1_LOCUS12411</name>
</gene>
<organism evidence="2 3">
    <name type="scientific">Oldenlandia corymbosa var. corymbosa</name>
    <dbReference type="NCBI Taxonomy" id="529605"/>
    <lineage>
        <taxon>Eukaryota</taxon>
        <taxon>Viridiplantae</taxon>
        <taxon>Streptophyta</taxon>
        <taxon>Embryophyta</taxon>
        <taxon>Tracheophyta</taxon>
        <taxon>Spermatophyta</taxon>
        <taxon>Magnoliopsida</taxon>
        <taxon>eudicotyledons</taxon>
        <taxon>Gunneridae</taxon>
        <taxon>Pentapetalae</taxon>
        <taxon>asterids</taxon>
        <taxon>lamiids</taxon>
        <taxon>Gentianales</taxon>
        <taxon>Rubiaceae</taxon>
        <taxon>Rubioideae</taxon>
        <taxon>Spermacoceae</taxon>
        <taxon>Hedyotis-Oldenlandia complex</taxon>
        <taxon>Oldenlandia</taxon>
    </lineage>
</organism>
<keyword evidence="3" id="KW-1185">Reference proteome</keyword>
<sequence length="137" mass="16535">MRRYDDSDKEEDDDGGSYYQTPKEQSDDEDDEETNRRETLRRVARNIQYGYDNYLPQCNEYPGEEHLLDAPLKNWRYLFPTEEEVARRNSMRRAARIMQDGYDNYLPKYNEYPGEDLSGPFNKKFHLHLHDHDDDDD</sequence>